<name>A0A9P4R819_9PLEO</name>
<keyword evidence="2" id="KW-1185">Reference proteome</keyword>
<evidence type="ECO:0000313" key="2">
    <source>
        <dbReference type="Proteomes" id="UP000799444"/>
    </source>
</evidence>
<proteinExistence type="predicted"/>
<accession>A0A9P4R819</accession>
<evidence type="ECO:0000313" key="1">
    <source>
        <dbReference type="EMBL" id="KAF2740943.1"/>
    </source>
</evidence>
<sequence length="150" mass="16891">MREHPPPTHQGEDRGPVVWRWRKSCFPYICYKHPLSLCRPHTAGIFDIDELPGPQHVATYHNIYITRRSQLRATFTSRLLFTRLSRRCPANHCSSATTAAVHYLSTANSLPSLLPHHTLSPGLIALAEEPLAKSFRLVTISKSSLAVNLD</sequence>
<dbReference type="Proteomes" id="UP000799444">
    <property type="component" value="Unassembled WGS sequence"/>
</dbReference>
<protein>
    <submittedName>
        <fullName evidence="1">Uncharacterized protein</fullName>
    </submittedName>
</protein>
<organism evidence="1 2">
    <name type="scientific">Polyplosphaeria fusca</name>
    <dbReference type="NCBI Taxonomy" id="682080"/>
    <lineage>
        <taxon>Eukaryota</taxon>
        <taxon>Fungi</taxon>
        <taxon>Dikarya</taxon>
        <taxon>Ascomycota</taxon>
        <taxon>Pezizomycotina</taxon>
        <taxon>Dothideomycetes</taxon>
        <taxon>Pleosporomycetidae</taxon>
        <taxon>Pleosporales</taxon>
        <taxon>Tetraplosphaeriaceae</taxon>
        <taxon>Polyplosphaeria</taxon>
    </lineage>
</organism>
<dbReference type="EMBL" id="ML996098">
    <property type="protein sequence ID" value="KAF2740943.1"/>
    <property type="molecule type" value="Genomic_DNA"/>
</dbReference>
<comment type="caution">
    <text evidence="1">The sequence shown here is derived from an EMBL/GenBank/DDBJ whole genome shotgun (WGS) entry which is preliminary data.</text>
</comment>
<dbReference type="AlphaFoldDB" id="A0A9P4R819"/>
<reference evidence="1" key="1">
    <citation type="journal article" date="2020" name="Stud. Mycol.">
        <title>101 Dothideomycetes genomes: a test case for predicting lifestyles and emergence of pathogens.</title>
        <authorList>
            <person name="Haridas S."/>
            <person name="Albert R."/>
            <person name="Binder M."/>
            <person name="Bloem J."/>
            <person name="Labutti K."/>
            <person name="Salamov A."/>
            <person name="Andreopoulos B."/>
            <person name="Baker S."/>
            <person name="Barry K."/>
            <person name="Bills G."/>
            <person name="Bluhm B."/>
            <person name="Cannon C."/>
            <person name="Castanera R."/>
            <person name="Culley D."/>
            <person name="Daum C."/>
            <person name="Ezra D."/>
            <person name="Gonzalez J."/>
            <person name="Henrissat B."/>
            <person name="Kuo A."/>
            <person name="Liang C."/>
            <person name="Lipzen A."/>
            <person name="Lutzoni F."/>
            <person name="Magnuson J."/>
            <person name="Mondo S."/>
            <person name="Nolan M."/>
            <person name="Ohm R."/>
            <person name="Pangilinan J."/>
            <person name="Park H.-J."/>
            <person name="Ramirez L."/>
            <person name="Alfaro M."/>
            <person name="Sun H."/>
            <person name="Tritt A."/>
            <person name="Yoshinaga Y."/>
            <person name="Zwiers L.-H."/>
            <person name="Turgeon B."/>
            <person name="Goodwin S."/>
            <person name="Spatafora J."/>
            <person name="Crous P."/>
            <person name="Grigoriev I."/>
        </authorList>
    </citation>
    <scope>NUCLEOTIDE SEQUENCE</scope>
    <source>
        <strain evidence="1">CBS 125425</strain>
    </source>
</reference>
<gene>
    <name evidence="1" type="ORF">EJ04DRAFT_111313</name>
</gene>